<accession>A0ABD3QZU9</accession>
<dbReference type="Pfam" id="PF01697">
    <property type="entry name" value="Glyco_transf_92"/>
    <property type="match status" value="1"/>
</dbReference>
<sequence>MIVHRIKLDGLLLSIGLTLTFSTSILLIAWQERALLLARDRPPFFPPDVANGDSVDPAARNRDDDEWPPVLSAYSEPSSATDAWWHDDDGSRPRAPLPPRRTDASDLTRISFPRINYNSARATSTTICGHVPSLLPADDFGMTIRDPYLPWLHDLFVSEDGMGVDVVAQNRRRCHKGKHHADEMRFWEGQVALFQPVAIRRLTANLTDDMRLRGSRSNDDRPGADRDDVRYRLSTHEEADPDGVETRFVCRFKSLDYARRTLTYEGETLSTYPFNYEFVNWRKMKDSMVEDGKEQSYFWLSPLLFRCPIPAHLRRSATDLTMDIVPIRTPARRNDRDGFFFHEGHGGPVTFDAAKMWGKDHVLPRAEDSGRWENLPVCSLPKPPPSEIPDDDAGDVRENANAIPTTKKKKPHRLVACTWTSAIHQRRGNERRIADGKARLREWIAFNLLVGFDHVYVFDNSGANATIFRLKNEADPDFGNDTSKLDDRGRTHDDLSSVTDLFPPSLVTRIDWPATVCNNNRPAHDDPGERSSQYAAEAACRSRYGPYTDWMASMDPDEYFVPMGRHTSWKQVLDKVDREEGRKVLKFRSTRARPLLSALVMKLTKSCVAEFVLFVIIGNTLDKRRPIFDEGASECTREMAKSHNQCLAKSVNNTYLETYNCEYIKSPKPERFARAMTELAMEKQHTIGAFIRKATDNPKMERFVDELEEGVLIHAKTTVPAETFTREKLCMLNAPSNCLVGIPCPDDLAFDDALHTKNVFHDETGKYCNCWKNRRVEEFWLPRLNDAMSKIGIISE</sequence>
<dbReference type="GO" id="GO:0016757">
    <property type="term" value="F:glycosyltransferase activity"/>
    <property type="evidence" value="ECO:0007669"/>
    <property type="project" value="UniProtKB-KW"/>
</dbReference>
<feature type="transmembrane region" description="Helical" evidence="9">
    <location>
        <begin position="12"/>
        <end position="30"/>
    </location>
</feature>
<dbReference type="AlphaFoldDB" id="A0ABD3QZU9"/>
<evidence type="ECO:0000256" key="7">
    <source>
        <dbReference type="ARBA" id="ARBA00023136"/>
    </source>
</evidence>
<dbReference type="PANTHER" id="PTHR21461:SF69">
    <property type="entry name" value="GLYCOSYLTRANSFERASE FAMILY 92 PROTEIN"/>
    <property type="match status" value="1"/>
</dbReference>
<keyword evidence="7 9" id="KW-0472">Membrane</keyword>
<evidence type="ECO:0000256" key="6">
    <source>
        <dbReference type="ARBA" id="ARBA00022989"/>
    </source>
</evidence>
<protein>
    <recommendedName>
        <fullName evidence="12">Glycosyltransferase family 92 protein</fullName>
    </recommendedName>
</protein>
<reference evidence="10 11" key="1">
    <citation type="submission" date="2024-10" db="EMBL/GenBank/DDBJ databases">
        <title>Updated reference genomes for cyclostephanoid diatoms.</title>
        <authorList>
            <person name="Roberts W.R."/>
            <person name="Alverson A.J."/>
        </authorList>
    </citation>
    <scope>NUCLEOTIDE SEQUENCE [LARGE SCALE GENOMIC DNA]</scope>
    <source>
        <strain evidence="10 11">AJA276-08</strain>
    </source>
</reference>
<comment type="subcellular location">
    <subcellularLocation>
        <location evidence="1">Membrane</location>
        <topology evidence="1">Single-pass membrane protein</topology>
    </subcellularLocation>
</comment>
<evidence type="ECO:0000256" key="5">
    <source>
        <dbReference type="ARBA" id="ARBA00022692"/>
    </source>
</evidence>
<evidence type="ECO:0008006" key="12">
    <source>
        <dbReference type="Google" id="ProtNLM"/>
    </source>
</evidence>
<evidence type="ECO:0000256" key="1">
    <source>
        <dbReference type="ARBA" id="ARBA00004167"/>
    </source>
</evidence>
<dbReference type="InterPro" id="IPR008166">
    <property type="entry name" value="Glyco_transf_92"/>
</dbReference>
<feature type="region of interest" description="Disordered" evidence="8">
    <location>
        <begin position="47"/>
        <end position="103"/>
    </location>
</feature>
<proteinExistence type="inferred from homology"/>
<keyword evidence="3" id="KW-0328">Glycosyltransferase</keyword>
<evidence type="ECO:0000256" key="3">
    <source>
        <dbReference type="ARBA" id="ARBA00022676"/>
    </source>
</evidence>
<name>A0ABD3QZU9_9STRA</name>
<feature type="region of interest" description="Disordered" evidence="8">
    <location>
        <begin position="374"/>
        <end position="395"/>
    </location>
</feature>
<evidence type="ECO:0000256" key="9">
    <source>
        <dbReference type="SAM" id="Phobius"/>
    </source>
</evidence>
<keyword evidence="11" id="KW-1185">Reference proteome</keyword>
<evidence type="ECO:0000256" key="8">
    <source>
        <dbReference type="SAM" id="MobiDB-lite"/>
    </source>
</evidence>
<dbReference type="GO" id="GO:0016020">
    <property type="term" value="C:membrane"/>
    <property type="evidence" value="ECO:0007669"/>
    <property type="project" value="UniProtKB-SubCell"/>
</dbReference>
<gene>
    <name evidence="10" type="ORF">ACHAW5_010936</name>
</gene>
<evidence type="ECO:0000256" key="2">
    <source>
        <dbReference type="ARBA" id="ARBA00007647"/>
    </source>
</evidence>
<keyword evidence="5 9" id="KW-0812">Transmembrane</keyword>
<organism evidence="10 11">
    <name type="scientific">Stephanodiscus triporus</name>
    <dbReference type="NCBI Taxonomy" id="2934178"/>
    <lineage>
        <taxon>Eukaryota</taxon>
        <taxon>Sar</taxon>
        <taxon>Stramenopiles</taxon>
        <taxon>Ochrophyta</taxon>
        <taxon>Bacillariophyta</taxon>
        <taxon>Coscinodiscophyceae</taxon>
        <taxon>Thalassiosirophycidae</taxon>
        <taxon>Stephanodiscales</taxon>
        <taxon>Stephanodiscaceae</taxon>
        <taxon>Stephanodiscus</taxon>
    </lineage>
</organism>
<evidence type="ECO:0000313" key="10">
    <source>
        <dbReference type="EMBL" id="KAL3805733.1"/>
    </source>
</evidence>
<comment type="caution">
    <text evidence="10">The sequence shown here is derived from an EMBL/GenBank/DDBJ whole genome shotgun (WGS) entry which is preliminary data.</text>
</comment>
<dbReference type="Proteomes" id="UP001530315">
    <property type="component" value="Unassembled WGS sequence"/>
</dbReference>
<dbReference type="PANTHER" id="PTHR21461">
    <property type="entry name" value="GLYCOSYLTRANSFERASE FAMILY 92 PROTEIN"/>
    <property type="match status" value="1"/>
</dbReference>
<keyword evidence="6 9" id="KW-1133">Transmembrane helix</keyword>
<comment type="similarity">
    <text evidence="2">Belongs to the glycosyltransferase 92 family.</text>
</comment>
<keyword evidence="4" id="KW-0808">Transferase</keyword>
<evidence type="ECO:0000256" key="4">
    <source>
        <dbReference type="ARBA" id="ARBA00022679"/>
    </source>
</evidence>
<evidence type="ECO:0000313" key="11">
    <source>
        <dbReference type="Proteomes" id="UP001530315"/>
    </source>
</evidence>
<dbReference type="EMBL" id="JALLAZ020000021">
    <property type="protein sequence ID" value="KAL3805733.1"/>
    <property type="molecule type" value="Genomic_DNA"/>
</dbReference>